<evidence type="ECO:0000256" key="3">
    <source>
        <dbReference type="ARBA" id="ARBA00022737"/>
    </source>
</evidence>
<evidence type="ECO:0000256" key="2">
    <source>
        <dbReference type="ARBA" id="ARBA00022597"/>
    </source>
</evidence>
<evidence type="ECO:0000256" key="1">
    <source>
        <dbReference type="ARBA" id="ARBA00022448"/>
    </source>
</evidence>
<dbReference type="RefSeq" id="WP_227310223.1">
    <property type="nucleotide sequence ID" value="NZ_JAESVA010000014.1"/>
</dbReference>
<proteinExistence type="predicted"/>
<evidence type="ECO:0000313" key="7">
    <source>
        <dbReference type="EMBL" id="MCB8883566.1"/>
    </source>
</evidence>
<name>A0A963Z6P8_9PROT</name>
<dbReference type="GO" id="GO:0016887">
    <property type="term" value="F:ATP hydrolysis activity"/>
    <property type="evidence" value="ECO:0007669"/>
    <property type="project" value="InterPro"/>
</dbReference>
<dbReference type="PROSITE" id="PS50893">
    <property type="entry name" value="ABC_TRANSPORTER_2"/>
    <property type="match status" value="2"/>
</dbReference>
<keyword evidence="2" id="KW-0762">Sugar transport</keyword>
<keyword evidence="8" id="KW-1185">Reference proteome</keyword>
<sequence length="505" mass="54091">MVSSVLSSAPRATDGAAAAFALKTEKVSRSFGPTRVLHDVSFSVPVGDSRALVGRNGAGKSTLVAIVTGMLSPSAGVVELAGLPAPALGDRAAWRERVACVYQRWTVIPTLTVAENLYLNSQPRNRLGLIGWNRLREQARATLAEWGLDVEPDLMASRLTVEQRQIVEIGRALLQGSRLLILDEPTAELERREVHRLFDRIRHLQQSGVTFIYISHHLEEIYEICRSVTVLRDGLLVADAPLGDMPKGALVQAMVGAAAGAARAAPVGRETVGPAALTVKDLAIGTLVQDVSFNLQPGECMGLAGLAGSGKEEIGEAIIGLRRYKGLIQTAQPGDRIGYVPRDRHERGILPQLSIAENLTVTVTDSFGRFGFISPRRQNDRASALVRSLGIVSASLKQPISELSGGNQQKGLMGRALASAPKVLVLVSPTQGVDIASKEALFGIVAKAQAEGAAVLIISDDLDELAVCDRVQVIFRGRLTRQFGRDRNDEDIVAAIEGLEEEQHG</sequence>
<evidence type="ECO:0000313" key="8">
    <source>
        <dbReference type="Proteomes" id="UP000721844"/>
    </source>
</evidence>
<evidence type="ECO:0000256" key="4">
    <source>
        <dbReference type="ARBA" id="ARBA00022741"/>
    </source>
</evidence>
<dbReference type="Gene3D" id="3.40.50.300">
    <property type="entry name" value="P-loop containing nucleotide triphosphate hydrolases"/>
    <property type="match status" value="2"/>
</dbReference>
<evidence type="ECO:0000256" key="5">
    <source>
        <dbReference type="ARBA" id="ARBA00022840"/>
    </source>
</evidence>
<dbReference type="Proteomes" id="UP000721844">
    <property type="component" value="Unassembled WGS sequence"/>
</dbReference>
<dbReference type="CDD" id="cd03216">
    <property type="entry name" value="ABC_Carb_Monos_I"/>
    <property type="match status" value="1"/>
</dbReference>
<reference evidence="7 8" key="1">
    <citation type="journal article" date="2021" name="Microorganisms">
        <title>Acidisoma silvae sp. nov. and Acidisomacellulosilytica sp. nov., Two Acidophilic Bacteria Isolated from Decaying Wood, Hydrolyzing Cellulose and Producing Poly-3-hydroxybutyrate.</title>
        <authorList>
            <person name="Mieszkin S."/>
            <person name="Pouder E."/>
            <person name="Uroz S."/>
            <person name="Simon-Colin C."/>
            <person name="Alain K."/>
        </authorList>
    </citation>
    <scope>NUCLEOTIDE SEQUENCE [LARGE SCALE GENOMIC DNA]</scope>
    <source>
        <strain evidence="7 8">HW T5.17</strain>
    </source>
</reference>
<accession>A0A963Z6P8</accession>
<evidence type="ECO:0000259" key="6">
    <source>
        <dbReference type="PROSITE" id="PS50893"/>
    </source>
</evidence>
<protein>
    <submittedName>
        <fullName evidence="7">Sugar ABC transporter ATP-binding protein</fullName>
    </submittedName>
</protein>
<dbReference type="AlphaFoldDB" id="A0A963Z6P8"/>
<keyword evidence="5 7" id="KW-0067">ATP-binding</keyword>
<dbReference type="PANTHER" id="PTHR43790">
    <property type="entry name" value="CARBOHYDRATE TRANSPORT ATP-BINDING PROTEIN MG119-RELATED"/>
    <property type="match status" value="1"/>
</dbReference>
<dbReference type="SMART" id="SM00382">
    <property type="entry name" value="AAA"/>
    <property type="match status" value="2"/>
</dbReference>
<dbReference type="SUPFAM" id="SSF52540">
    <property type="entry name" value="P-loop containing nucleoside triphosphate hydrolases"/>
    <property type="match status" value="2"/>
</dbReference>
<comment type="caution">
    <text evidence="7">The sequence shown here is derived from an EMBL/GenBank/DDBJ whole genome shotgun (WGS) entry which is preliminary data.</text>
</comment>
<dbReference type="EMBL" id="JAESVA010000014">
    <property type="protein sequence ID" value="MCB8883566.1"/>
    <property type="molecule type" value="Genomic_DNA"/>
</dbReference>
<keyword evidence="3" id="KW-0677">Repeat</keyword>
<dbReference type="InterPro" id="IPR003439">
    <property type="entry name" value="ABC_transporter-like_ATP-bd"/>
</dbReference>
<dbReference type="Pfam" id="PF00005">
    <property type="entry name" value="ABC_tran"/>
    <property type="match status" value="2"/>
</dbReference>
<dbReference type="PANTHER" id="PTHR43790:SF9">
    <property type="entry name" value="GALACTOFURANOSE TRANSPORTER ATP-BINDING PROTEIN YTFR"/>
    <property type="match status" value="1"/>
</dbReference>
<feature type="domain" description="ABC transporter" evidence="6">
    <location>
        <begin position="22"/>
        <end position="258"/>
    </location>
</feature>
<dbReference type="InterPro" id="IPR027417">
    <property type="entry name" value="P-loop_NTPase"/>
</dbReference>
<gene>
    <name evidence="7" type="ORF">ACELLULO517_25180</name>
</gene>
<dbReference type="InterPro" id="IPR050107">
    <property type="entry name" value="ABC_carbohydrate_import_ATPase"/>
</dbReference>
<dbReference type="InterPro" id="IPR003593">
    <property type="entry name" value="AAA+_ATPase"/>
</dbReference>
<organism evidence="7 8">
    <name type="scientific">Acidisoma cellulosilyticum</name>
    <dbReference type="NCBI Taxonomy" id="2802395"/>
    <lineage>
        <taxon>Bacteria</taxon>
        <taxon>Pseudomonadati</taxon>
        <taxon>Pseudomonadota</taxon>
        <taxon>Alphaproteobacteria</taxon>
        <taxon>Acetobacterales</taxon>
        <taxon>Acidocellaceae</taxon>
        <taxon>Acidisoma</taxon>
    </lineage>
</organism>
<dbReference type="CDD" id="cd03215">
    <property type="entry name" value="ABC_Carb_Monos_II"/>
    <property type="match status" value="1"/>
</dbReference>
<feature type="domain" description="ABC transporter" evidence="6">
    <location>
        <begin position="267"/>
        <end position="501"/>
    </location>
</feature>
<keyword evidence="1" id="KW-0813">Transport</keyword>
<keyword evidence="4" id="KW-0547">Nucleotide-binding</keyword>
<dbReference type="GO" id="GO:0005524">
    <property type="term" value="F:ATP binding"/>
    <property type="evidence" value="ECO:0007669"/>
    <property type="project" value="UniProtKB-KW"/>
</dbReference>